<evidence type="ECO:0000313" key="3">
    <source>
        <dbReference type="EMBL" id="ASU35161.1"/>
    </source>
</evidence>
<dbReference type="KEGG" id="muc:MuYL_3276"/>
<feature type="domain" description="DUF5777" evidence="2">
    <location>
        <begin position="51"/>
        <end position="299"/>
    </location>
</feature>
<gene>
    <name evidence="3" type="ORF">MuYL_3276</name>
</gene>
<feature type="signal peptide" evidence="1">
    <location>
        <begin position="1"/>
        <end position="19"/>
    </location>
</feature>
<dbReference type="Pfam" id="PF19089">
    <property type="entry name" value="DUF5777"/>
    <property type="match status" value="1"/>
</dbReference>
<dbReference type="OrthoDB" id="1117410at2"/>
<keyword evidence="4" id="KW-1185">Reference proteome</keyword>
<feature type="chain" id="PRO_5012578488" description="DUF5777 domain-containing protein" evidence="1">
    <location>
        <begin position="20"/>
        <end position="310"/>
    </location>
</feature>
<dbReference type="InterPro" id="IPR045916">
    <property type="entry name" value="DUF5777"/>
</dbReference>
<name>A0A223P012_9SPHI</name>
<reference evidence="3 4" key="1">
    <citation type="submission" date="2017-08" db="EMBL/GenBank/DDBJ databases">
        <title>Complete genome sequence of Mucilaginibacter sp. strain BJC16-A31.</title>
        <authorList>
            <consortium name="Henan University of Science and Technology"/>
            <person name="You X."/>
        </authorList>
    </citation>
    <scope>NUCLEOTIDE SEQUENCE [LARGE SCALE GENOMIC DNA]</scope>
    <source>
        <strain evidence="3 4">BJC16-A31</strain>
    </source>
</reference>
<evidence type="ECO:0000256" key="1">
    <source>
        <dbReference type="SAM" id="SignalP"/>
    </source>
</evidence>
<keyword evidence="1" id="KW-0732">Signal</keyword>
<dbReference type="Proteomes" id="UP000215002">
    <property type="component" value="Chromosome"/>
</dbReference>
<dbReference type="AlphaFoldDB" id="A0A223P012"/>
<accession>A0A223P012</accession>
<evidence type="ECO:0000313" key="4">
    <source>
        <dbReference type="Proteomes" id="UP000215002"/>
    </source>
</evidence>
<proteinExistence type="predicted"/>
<dbReference type="RefSeq" id="WP_094571400.1">
    <property type="nucleotide sequence ID" value="NZ_CP022743.1"/>
</dbReference>
<protein>
    <recommendedName>
        <fullName evidence="2">DUF5777 domain-containing protein</fullName>
    </recommendedName>
</protein>
<organism evidence="3 4">
    <name type="scientific">Mucilaginibacter xinganensis</name>
    <dbReference type="NCBI Taxonomy" id="1234841"/>
    <lineage>
        <taxon>Bacteria</taxon>
        <taxon>Pseudomonadati</taxon>
        <taxon>Bacteroidota</taxon>
        <taxon>Sphingobacteriia</taxon>
        <taxon>Sphingobacteriales</taxon>
        <taxon>Sphingobacteriaceae</taxon>
        <taxon>Mucilaginibacter</taxon>
    </lineage>
</organism>
<evidence type="ECO:0000259" key="2">
    <source>
        <dbReference type="Pfam" id="PF19089"/>
    </source>
</evidence>
<dbReference type="EMBL" id="CP022743">
    <property type="protein sequence ID" value="ASU35161.1"/>
    <property type="molecule type" value="Genomic_DNA"/>
</dbReference>
<sequence>MKKGIILLSFLLVSFNIMAQKAEESKKTTAADSLLNAMNSDGQSGPVVISKSSRYILSQSSETIKKKNLNFLVIHRFGDFAGKNGGGQTYFGLDAVADVYLGFEYGISDNLNIDIGRSTIGGLADLELKYALLHQTANGSSPLAITLIGETGFRPYGVNFTAFSDRVSYFAQAIFARKFSPGLSIQVAPSYVRNNTPIPFVVGNDLDFVSLSATARIKVTRHMGLIIDYAHPFSSFQKDKINGFSDPLGFGVEIETGGHVFTMNVSNARAINEINYLSGTQSSYGRGQYRLGFTISRMFDFNSHKETKKE</sequence>